<dbReference type="OrthoDB" id="7554092at2759"/>
<feature type="region of interest" description="Disordered" evidence="1">
    <location>
        <begin position="787"/>
        <end position="839"/>
    </location>
</feature>
<evidence type="ECO:0000313" key="3">
    <source>
        <dbReference type="EMBL" id="CAB0040781.1"/>
    </source>
</evidence>
<feature type="region of interest" description="Disordered" evidence="1">
    <location>
        <begin position="173"/>
        <end position="201"/>
    </location>
</feature>
<dbReference type="Gene3D" id="3.60.10.10">
    <property type="entry name" value="Endonuclease/exonuclease/phosphatase"/>
    <property type="match status" value="1"/>
</dbReference>
<proteinExistence type="predicted"/>
<dbReference type="PANTHER" id="PTHR33273:SF4">
    <property type="entry name" value="ENDONUCLEASE_EXONUCLEASE_PHOSPHATASE DOMAIN-CONTAINING PROTEIN"/>
    <property type="match status" value="1"/>
</dbReference>
<dbReference type="PANTHER" id="PTHR33273">
    <property type="entry name" value="DOMAIN-CONTAINING PROTEIN, PUTATIVE-RELATED"/>
    <property type="match status" value="1"/>
</dbReference>
<dbReference type="AlphaFoldDB" id="A0A6H5IUI3"/>
<feature type="domain" description="Endonuclease/exonuclease/phosphatase" evidence="2">
    <location>
        <begin position="525"/>
        <end position="641"/>
    </location>
</feature>
<evidence type="ECO:0000313" key="4">
    <source>
        <dbReference type="Proteomes" id="UP000479190"/>
    </source>
</evidence>
<dbReference type="Proteomes" id="UP000479190">
    <property type="component" value="Unassembled WGS sequence"/>
</dbReference>
<keyword evidence="4" id="KW-1185">Reference proteome</keyword>
<dbReference type="SUPFAM" id="SSF56219">
    <property type="entry name" value="DNase I-like"/>
    <property type="match status" value="1"/>
</dbReference>
<dbReference type="Pfam" id="PF14529">
    <property type="entry name" value="Exo_endo_phos_2"/>
    <property type="match status" value="1"/>
</dbReference>
<accession>A0A6H5IUI3</accession>
<feature type="region of interest" description="Disordered" evidence="1">
    <location>
        <begin position="428"/>
        <end position="465"/>
    </location>
</feature>
<dbReference type="InterPro" id="IPR036691">
    <property type="entry name" value="Endo/exonu/phosph_ase_sf"/>
</dbReference>
<dbReference type="InterPro" id="IPR005135">
    <property type="entry name" value="Endo/exonuclease/phosphatase"/>
</dbReference>
<organism evidence="3 4">
    <name type="scientific">Trichogramma brassicae</name>
    <dbReference type="NCBI Taxonomy" id="86971"/>
    <lineage>
        <taxon>Eukaryota</taxon>
        <taxon>Metazoa</taxon>
        <taxon>Ecdysozoa</taxon>
        <taxon>Arthropoda</taxon>
        <taxon>Hexapoda</taxon>
        <taxon>Insecta</taxon>
        <taxon>Pterygota</taxon>
        <taxon>Neoptera</taxon>
        <taxon>Endopterygota</taxon>
        <taxon>Hymenoptera</taxon>
        <taxon>Apocrita</taxon>
        <taxon>Proctotrupomorpha</taxon>
        <taxon>Chalcidoidea</taxon>
        <taxon>Trichogrammatidae</taxon>
        <taxon>Trichogramma</taxon>
    </lineage>
</organism>
<feature type="region of interest" description="Disordered" evidence="1">
    <location>
        <begin position="137"/>
        <end position="159"/>
    </location>
</feature>
<feature type="region of interest" description="Disordered" evidence="1">
    <location>
        <begin position="741"/>
        <end position="767"/>
    </location>
</feature>
<dbReference type="EMBL" id="CADCXV010001050">
    <property type="protein sequence ID" value="CAB0040781.1"/>
    <property type="molecule type" value="Genomic_DNA"/>
</dbReference>
<dbReference type="GO" id="GO:0003824">
    <property type="term" value="F:catalytic activity"/>
    <property type="evidence" value="ECO:0007669"/>
    <property type="project" value="InterPro"/>
</dbReference>
<reference evidence="3 4" key="1">
    <citation type="submission" date="2020-02" db="EMBL/GenBank/DDBJ databases">
        <authorList>
            <person name="Ferguson B K."/>
        </authorList>
    </citation>
    <scope>NUCLEOTIDE SEQUENCE [LARGE SCALE GENOMIC DNA]</scope>
</reference>
<evidence type="ECO:0000259" key="2">
    <source>
        <dbReference type="Pfam" id="PF14529"/>
    </source>
</evidence>
<name>A0A6H5IUI3_9HYME</name>
<feature type="region of interest" description="Disordered" evidence="1">
    <location>
        <begin position="1"/>
        <end position="34"/>
    </location>
</feature>
<gene>
    <name evidence="3" type="ORF">TBRA_LOCUS12475</name>
</gene>
<evidence type="ECO:0000256" key="1">
    <source>
        <dbReference type="SAM" id="MobiDB-lite"/>
    </source>
</evidence>
<protein>
    <recommendedName>
        <fullName evidence="2">Endonuclease/exonuclease/phosphatase domain-containing protein</fullName>
    </recommendedName>
</protein>
<feature type="compositionally biased region" description="Basic residues" evidence="1">
    <location>
        <begin position="189"/>
        <end position="201"/>
    </location>
</feature>
<sequence>MSTAVSDGLRSPQGQTSVEKPGGPSLMELGPLPTPRTSPYTMVKAITGKIIVAPLHCKEKDAKLPSSAEFATGTLEDKLERLDGLIRGLGQFIQGKSNLHKEVISYQQIRQSALRLCSRAVQQQAACNVTAGVSRNTQAPRRVTPASKQHDENNNEVGDQDGFVLVDRRHHRQRKQTAAATPGAVHARQQPKPRPVQRRARHRPDVIVIKAKDASKYADILRSLKSDPTLQQKVGSSVNNIRRSAAGALMLQLKKGVENASDLGEELGKVLGTAATASALLHTSTIEIKDLDECATKEEVTAALDALLGVPVSKRDPVKSLRKAYAGTQVVAVVALPDDLAATALKLGHVRIGWVNCRIRAREEAARAATAAGALVTWPLAARVPTVRSSATDAAKRATKQRTAKANHRAFSAENEELTTIVTRPQARAALWPGRSPRTADDENPPAQPQSLRGCPGPALRHHQQAAHRRGHLVRAIQEPCSTQHMARRCRRPSSYLGAWRNSGAGAPSAGTSLLRVGPNRRNFFFFSVYAPPRLSEREFSALLANITEEARGRRPLVIAGDFNAWSTEWGCRETRPRASILLDSLALLDAVLLNTGDVPTFNGRQGSSIVDLTFVCETLTPRVLSWTVSGLYTHSDHQAIVFEIEDDGASSRPSTRRSYRWNARTLDVDRFSAVVSARRSVAPGTAEDMASSLMSVITGACDASMTKANPRRRREPVYWWTPEIADLRRSCLRARRLFQRSRGQHDDEKPTARTTPQQGVFCAWRSRPANTRRARFSRESYATGWRLSQRDPEASRSDSMASGKGDQRWMPSRTSFPPPVRPSPARDGTAAPRSTAPW</sequence>